<sequence>MNLIGALSVVTMPTDDRLESTDALQPNTLFGINSKASHVQESAEFMLYINGEQFAQLKQKQGKLSALPAREKYTTDIVKADLQAFYKVAPKQAFIERPLRFELAMQLHAQINDILLDALQTTMSTEEVVTSLQTSAEMILVNDKNSNESSEE</sequence>
<evidence type="ECO:0000313" key="2">
    <source>
        <dbReference type="Proteomes" id="UP001597362"/>
    </source>
</evidence>
<evidence type="ECO:0000313" key="1">
    <source>
        <dbReference type="EMBL" id="MFD2115760.1"/>
    </source>
</evidence>
<dbReference type="EMBL" id="JBHUHO010000024">
    <property type="protein sequence ID" value="MFD2115760.1"/>
    <property type="molecule type" value="Genomic_DNA"/>
</dbReference>
<keyword evidence="2" id="KW-1185">Reference proteome</keyword>
<comment type="caution">
    <text evidence="1">The sequence shown here is derived from an EMBL/GenBank/DDBJ whole genome shotgun (WGS) entry which is preliminary data.</text>
</comment>
<organism evidence="1 2">
    <name type="scientific">Paenibacillus yanchengensis</name>
    <dbReference type="NCBI Taxonomy" id="2035833"/>
    <lineage>
        <taxon>Bacteria</taxon>
        <taxon>Bacillati</taxon>
        <taxon>Bacillota</taxon>
        <taxon>Bacilli</taxon>
        <taxon>Bacillales</taxon>
        <taxon>Paenibacillaceae</taxon>
        <taxon>Paenibacillus</taxon>
    </lineage>
</organism>
<protein>
    <submittedName>
        <fullName evidence="1">Uncharacterized protein</fullName>
    </submittedName>
</protein>
<accession>A0ABW4YJ26</accession>
<dbReference type="Proteomes" id="UP001597362">
    <property type="component" value="Unassembled WGS sequence"/>
</dbReference>
<name>A0ABW4YJ26_9BACL</name>
<reference evidence="2" key="1">
    <citation type="journal article" date="2019" name="Int. J. Syst. Evol. Microbiol.">
        <title>The Global Catalogue of Microorganisms (GCM) 10K type strain sequencing project: providing services to taxonomists for standard genome sequencing and annotation.</title>
        <authorList>
            <consortium name="The Broad Institute Genomics Platform"/>
            <consortium name="The Broad Institute Genome Sequencing Center for Infectious Disease"/>
            <person name="Wu L."/>
            <person name="Ma J."/>
        </authorList>
    </citation>
    <scope>NUCLEOTIDE SEQUENCE [LARGE SCALE GENOMIC DNA]</scope>
    <source>
        <strain evidence="2">GH52</strain>
    </source>
</reference>
<gene>
    <name evidence="1" type="ORF">ACFSJH_08465</name>
</gene>
<dbReference type="RefSeq" id="WP_377771235.1">
    <property type="nucleotide sequence ID" value="NZ_JBHUHO010000024.1"/>
</dbReference>
<dbReference type="Gene3D" id="3.40.190.10">
    <property type="entry name" value="Periplasmic binding protein-like II"/>
    <property type="match status" value="1"/>
</dbReference>
<proteinExistence type="predicted"/>